<proteinExistence type="predicted"/>
<evidence type="ECO:0000313" key="2">
    <source>
        <dbReference type="WBParaSite" id="SPAL_0000907850.1"/>
    </source>
</evidence>
<protein>
    <submittedName>
        <fullName evidence="2">Transposase</fullName>
    </submittedName>
</protein>
<dbReference type="AlphaFoldDB" id="A0A0N5BT91"/>
<evidence type="ECO:0000313" key="1">
    <source>
        <dbReference type="Proteomes" id="UP000046392"/>
    </source>
</evidence>
<reference evidence="2" key="1">
    <citation type="submission" date="2017-02" db="UniProtKB">
        <authorList>
            <consortium name="WormBaseParasite"/>
        </authorList>
    </citation>
    <scope>IDENTIFICATION</scope>
</reference>
<organism evidence="1 2">
    <name type="scientific">Strongyloides papillosus</name>
    <name type="common">Intestinal threadworm</name>
    <dbReference type="NCBI Taxonomy" id="174720"/>
    <lineage>
        <taxon>Eukaryota</taxon>
        <taxon>Metazoa</taxon>
        <taxon>Ecdysozoa</taxon>
        <taxon>Nematoda</taxon>
        <taxon>Chromadorea</taxon>
        <taxon>Rhabditida</taxon>
        <taxon>Tylenchina</taxon>
        <taxon>Panagrolaimomorpha</taxon>
        <taxon>Strongyloidoidea</taxon>
        <taxon>Strongyloididae</taxon>
        <taxon>Strongyloides</taxon>
    </lineage>
</organism>
<dbReference type="Proteomes" id="UP000046392">
    <property type="component" value="Unplaced"/>
</dbReference>
<keyword evidence="1" id="KW-1185">Reference proteome</keyword>
<accession>A0A0N5BT91</accession>
<name>A0A0N5BT91_STREA</name>
<sequence>MKINCAVKFKHFMKIIEYHGNFRPYLVKDSYKYKFCYNCEKNSSHVKVLTKEIPKSNMVNLFNF</sequence>
<dbReference type="WBParaSite" id="SPAL_0000907850.1">
    <property type="protein sequence ID" value="SPAL_0000907850.1"/>
    <property type="gene ID" value="SPAL_0000907850"/>
</dbReference>